<evidence type="ECO:0000313" key="3">
    <source>
        <dbReference type="EMBL" id="OIO17080.1"/>
    </source>
</evidence>
<protein>
    <recommendedName>
        <fullName evidence="2">GIY-YIG domain-containing protein</fullName>
    </recommendedName>
</protein>
<dbReference type="Gene3D" id="3.40.1440.10">
    <property type="entry name" value="GIY-YIG endonuclease"/>
    <property type="match status" value="1"/>
</dbReference>
<dbReference type="InterPro" id="IPR035901">
    <property type="entry name" value="GIY-YIG_endonuc_sf"/>
</dbReference>
<evidence type="ECO:0000256" key="1">
    <source>
        <dbReference type="ARBA" id="ARBA00007435"/>
    </source>
</evidence>
<feature type="domain" description="GIY-YIG" evidence="2">
    <location>
        <begin position="1"/>
        <end position="77"/>
    </location>
</feature>
<gene>
    <name evidence="3" type="ORF">AUJ29_01985</name>
</gene>
<dbReference type="EMBL" id="MNVB01000043">
    <property type="protein sequence ID" value="OIO17080.1"/>
    <property type="molecule type" value="Genomic_DNA"/>
</dbReference>
<reference evidence="3 4" key="1">
    <citation type="journal article" date="2016" name="Environ. Microbiol.">
        <title>Genomic resolution of a cold subsurface aquifer community provides metabolic insights for novel microbes adapted to high CO concentrations.</title>
        <authorList>
            <person name="Probst A.J."/>
            <person name="Castelle C.J."/>
            <person name="Singh A."/>
            <person name="Brown C.T."/>
            <person name="Anantharaman K."/>
            <person name="Sharon I."/>
            <person name="Hug L.A."/>
            <person name="Burstein D."/>
            <person name="Emerson J.B."/>
            <person name="Thomas B.C."/>
            <person name="Banfield J.F."/>
        </authorList>
    </citation>
    <scope>NUCLEOTIDE SEQUENCE [LARGE SCALE GENOMIC DNA]</scope>
    <source>
        <strain evidence="3">CG1_02_38_13</strain>
    </source>
</reference>
<comment type="caution">
    <text evidence="3">The sequence shown here is derived from an EMBL/GenBank/DDBJ whole genome shotgun (WGS) entry which is preliminary data.</text>
</comment>
<evidence type="ECO:0000313" key="4">
    <source>
        <dbReference type="Proteomes" id="UP000182465"/>
    </source>
</evidence>
<dbReference type="SUPFAM" id="SSF82771">
    <property type="entry name" value="GIY-YIG endonuclease"/>
    <property type="match status" value="1"/>
</dbReference>
<comment type="similarity">
    <text evidence="1">Belongs to the UPF0213 family.</text>
</comment>
<name>A0A1J4TZI1_9BACT</name>
<dbReference type="Proteomes" id="UP000182465">
    <property type="component" value="Unassembled WGS sequence"/>
</dbReference>
<dbReference type="Pfam" id="PF01541">
    <property type="entry name" value="GIY-YIG"/>
    <property type="match status" value="1"/>
</dbReference>
<accession>A0A1J4TZI1</accession>
<proteinExistence type="inferred from homology"/>
<dbReference type="InterPro" id="IPR050190">
    <property type="entry name" value="UPF0213_domain"/>
</dbReference>
<sequence length="86" mass="10432">MYYVYALQSLKDKKWLYIGYSDDLRTRVKTHNGGKVKSTQFYRPLRLVYYEAYLDKNDAGKREYELKHSQQQKDFLRNRINNSLVT</sequence>
<dbReference type="PANTHER" id="PTHR34477">
    <property type="entry name" value="UPF0213 PROTEIN YHBQ"/>
    <property type="match status" value="1"/>
</dbReference>
<dbReference type="PANTHER" id="PTHR34477:SF1">
    <property type="entry name" value="UPF0213 PROTEIN YHBQ"/>
    <property type="match status" value="1"/>
</dbReference>
<organism evidence="3 4">
    <name type="scientific">Candidatus Kuenenbacteria bacterium CG1_02_38_13</name>
    <dbReference type="NCBI Taxonomy" id="1805235"/>
    <lineage>
        <taxon>Bacteria</taxon>
        <taxon>Candidatus Kueneniibacteriota</taxon>
    </lineage>
</organism>
<dbReference type="InterPro" id="IPR000305">
    <property type="entry name" value="GIY-YIG_endonuc"/>
</dbReference>
<evidence type="ECO:0000259" key="2">
    <source>
        <dbReference type="PROSITE" id="PS50164"/>
    </source>
</evidence>
<dbReference type="AlphaFoldDB" id="A0A1J4TZI1"/>
<dbReference type="PROSITE" id="PS50164">
    <property type="entry name" value="GIY_YIG"/>
    <property type="match status" value="1"/>
</dbReference>